<gene>
    <name evidence="3" type="ORF">OG398_13565</name>
</gene>
<organism evidence="3">
    <name type="scientific">Streptomyces sp. NBC_00008</name>
    <dbReference type="NCBI Taxonomy" id="2903610"/>
    <lineage>
        <taxon>Bacteria</taxon>
        <taxon>Bacillati</taxon>
        <taxon>Actinomycetota</taxon>
        <taxon>Actinomycetes</taxon>
        <taxon>Kitasatosporales</taxon>
        <taxon>Streptomycetaceae</taxon>
        <taxon>Streptomyces</taxon>
    </lineage>
</organism>
<feature type="transmembrane region" description="Helical" evidence="2">
    <location>
        <begin position="12"/>
        <end position="32"/>
    </location>
</feature>
<keyword evidence="2" id="KW-1133">Transmembrane helix</keyword>
<feature type="region of interest" description="Disordered" evidence="1">
    <location>
        <begin position="30"/>
        <end position="97"/>
    </location>
</feature>
<evidence type="ECO:0000256" key="2">
    <source>
        <dbReference type="SAM" id="Phobius"/>
    </source>
</evidence>
<accession>A0AAU2VNX6</accession>
<keyword evidence="2" id="KW-0472">Membrane</keyword>
<dbReference type="EMBL" id="CP108313">
    <property type="protein sequence ID" value="WTW69224.1"/>
    <property type="molecule type" value="Genomic_DNA"/>
</dbReference>
<proteinExistence type="predicted"/>
<protein>
    <submittedName>
        <fullName evidence="3">Uncharacterized protein</fullName>
    </submittedName>
</protein>
<evidence type="ECO:0000313" key="3">
    <source>
        <dbReference type="EMBL" id="WTW69224.1"/>
    </source>
</evidence>
<evidence type="ECO:0000256" key="1">
    <source>
        <dbReference type="SAM" id="MobiDB-lite"/>
    </source>
</evidence>
<dbReference type="AlphaFoldDB" id="A0AAU2VNX6"/>
<sequence length="119" mass="11951">MSRRLGRGATYGLVAAWAVVVAGGWGVSQWLGEPAATSGPGRVAPPASDAEPGPQPEIGDAGFCDRARSGSSSGAGSGVGPSPSPFPSVPSKTVSAEARLSVVQCSEVITRDGWREADE</sequence>
<reference evidence="3" key="1">
    <citation type="submission" date="2022-10" db="EMBL/GenBank/DDBJ databases">
        <title>The complete genomes of actinobacterial strains from the NBC collection.</title>
        <authorList>
            <person name="Joergensen T.S."/>
            <person name="Alvarez Arevalo M."/>
            <person name="Sterndorff E.B."/>
            <person name="Faurdal D."/>
            <person name="Vuksanovic O."/>
            <person name="Mourched A.-S."/>
            <person name="Charusanti P."/>
            <person name="Shaw S."/>
            <person name="Blin K."/>
            <person name="Weber T."/>
        </authorList>
    </citation>
    <scope>NUCLEOTIDE SEQUENCE</scope>
    <source>
        <strain evidence="3">NBC_00008</strain>
    </source>
</reference>
<name>A0AAU2VNX6_9ACTN</name>
<keyword evidence="2" id="KW-0812">Transmembrane</keyword>